<comment type="cofactor">
    <cofactor evidence="1">
        <name>Zn(2+)</name>
        <dbReference type="ChEBI" id="CHEBI:29105"/>
    </cofactor>
</comment>
<dbReference type="PANTHER" id="PTHR31817:SF0">
    <property type="entry name" value="CHROMOSOME UNDETERMINED SCAFFOLD_67, WHOLE GENOME SHOTGUN SEQUENCE"/>
    <property type="match status" value="1"/>
</dbReference>
<evidence type="ECO:0008006" key="6">
    <source>
        <dbReference type="Google" id="ProtNLM"/>
    </source>
</evidence>
<dbReference type="GO" id="GO:0080164">
    <property type="term" value="P:regulation of nitric oxide metabolic process"/>
    <property type="evidence" value="ECO:0007669"/>
    <property type="project" value="TreeGrafter"/>
</dbReference>
<keyword evidence="2" id="KW-0645">Protease</keyword>
<dbReference type="SMART" id="SM01154">
    <property type="entry name" value="DUF1704"/>
    <property type="match status" value="1"/>
</dbReference>
<comment type="caution">
    <text evidence="5">The sequence shown here is derived from an EMBL/GenBank/DDBJ whole genome shotgun (WGS) entry which is preliminary data.</text>
</comment>
<dbReference type="NCBIfam" id="TIGR02421">
    <property type="entry name" value="QEGLA"/>
    <property type="match status" value="1"/>
</dbReference>
<name>A0A0F9W688_9ZZZZ</name>
<accession>A0A0F9W688</accession>
<dbReference type="PANTHER" id="PTHR31817">
    <property type="match status" value="1"/>
</dbReference>
<evidence type="ECO:0000256" key="3">
    <source>
        <dbReference type="ARBA" id="ARBA00022801"/>
    </source>
</evidence>
<reference evidence="5" key="1">
    <citation type="journal article" date="2015" name="Nature">
        <title>Complex archaea that bridge the gap between prokaryotes and eukaryotes.</title>
        <authorList>
            <person name="Spang A."/>
            <person name="Saw J.H."/>
            <person name="Jorgensen S.L."/>
            <person name="Zaremba-Niedzwiedzka K."/>
            <person name="Martijn J."/>
            <person name="Lind A.E."/>
            <person name="van Eijk R."/>
            <person name="Schleper C."/>
            <person name="Guy L."/>
            <person name="Ettema T.J."/>
        </authorList>
    </citation>
    <scope>NUCLEOTIDE SEQUENCE</scope>
</reference>
<keyword evidence="4" id="KW-0482">Metalloprotease</keyword>
<dbReference type="GO" id="GO:0008237">
    <property type="term" value="F:metallopeptidase activity"/>
    <property type="evidence" value="ECO:0007669"/>
    <property type="project" value="UniProtKB-KW"/>
</dbReference>
<evidence type="ECO:0000256" key="2">
    <source>
        <dbReference type="ARBA" id="ARBA00022670"/>
    </source>
</evidence>
<dbReference type="Pfam" id="PF08014">
    <property type="entry name" value="MATCAP"/>
    <property type="match status" value="1"/>
</dbReference>
<dbReference type="InterPro" id="IPR012656">
    <property type="entry name" value="CHP02421_QEGLA"/>
</dbReference>
<dbReference type="AlphaFoldDB" id="A0A0F9W688"/>
<dbReference type="GO" id="GO:0006508">
    <property type="term" value="P:proteolysis"/>
    <property type="evidence" value="ECO:0007669"/>
    <property type="project" value="UniProtKB-KW"/>
</dbReference>
<keyword evidence="3" id="KW-0378">Hydrolase</keyword>
<evidence type="ECO:0000313" key="5">
    <source>
        <dbReference type="EMBL" id="KKO12776.1"/>
    </source>
</evidence>
<evidence type="ECO:0000256" key="1">
    <source>
        <dbReference type="ARBA" id="ARBA00001947"/>
    </source>
</evidence>
<evidence type="ECO:0000256" key="4">
    <source>
        <dbReference type="ARBA" id="ARBA00023049"/>
    </source>
</evidence>
<organism evidence="5">
    <name type="scientific">marine sediment metagenome</name>
    <dbReference type="NCBI Taxonomy" id="412755"/>
    <lineage>
        <taxon>unclassified sequences</taxon>
        <taxon>metagenomes</taxon>
        <taxon>ecological metagenomes</taxon>
    </lineage>
</organism>
<proteinExistence type="predicted"/>
<protein>
    <recommendedName>
        <fullName evidence="6">Flavohemoglobin expression-modulating QEGLA motif protein</fullName>
    </recommendedName>
</protein>
<dbReference type="InterPro" id="IPR012548">
    <property type="entry name" value="MATCAP"/>
</dbReference>
<gene>
    <name evidence="5" type="ORF">LCGC14_0007930</name>
</gene>
<dbReference type="EMBL" id="LAZR01000001">
    <property type="protein sequence ID" value="KKO12776.1"/>
    <property type="molecule type" value="Genomic_DNA"/>
</dbReference>
<sequence>MSLADYQRRVKTLSDQLIELQRPIRILDAIKWPASAQSQFLASNGQKMPDMDLAYYQRIKLDFDPDILRDRFLGLRRDVQRTLGRKDGLGGILCDTIDQYLLVIELLRTRGTVDFGRYSRELYGSARDHLRGDRKSLRQLGEKLCEIFSLPAAEHLARPYLKHISAPAAVDILQQRLGEYFQPGDIRVILSDGIVSDAAAGGDYIKINQDAEFTEFDLQVLAVHEGWVHVGTTLNGRKQPWASWLSVGSPRVTACQEGLAVLMETLTFSSYPRRALKVSDRVVAVDMAEQGADFIEVYRFFCERGMPEKDAYKITQRVFRGGTLRGGSVFTKDLSYLRGFVENVNFIRSAIHSGVPEILPMLFVGKVTLDDIPTLYQHYLEGTIAGPHYIPAMFRDLNGLYVWFGFASGISVINMARVQKHFHSLFKDLPKVAPLYDKVIDTVVD</sequence>